<feature type="compositionally biased region" description="Polar residues" evidence="1">
    <location>
        <begin position="322"/>
        <end position="334"/>
    </location>
</feature>
<protein>
    <submittedName>
        <fullName evidence="2">Transposon Ty3-G Gag-Pol poly</fullName>
    </submittedName>
</protein>
<reference evidence="2" key="1">
    <citation type="submission" date="2020-04" db="EMBL/GenBank/DDBJ databases">
        <authorList>
            <person name="Alioto T."/>
            <person name="Alioto T."/>
            <person name="Gomez Garrido J."/>
        </authorList>
    </citation>
    <scope>NUCLEOTIDE SEQUENCE</scope>
    <source>
        <strain evidence="2">A484AB</strain>
    </source>
</reference>
<keyword evidence="3" id="KW-1185">Reference proteome</keyword>
<evidence type="ECO:0000256" key="1">
    <source>
        <dbReference type="SAM" id="MobiDB-lite"/>
    </source>
</evidence>
<dbReference type="InterPro" id="IPR043128">
    <property type="entry name" value="Rev_trsase/Diguanyl_cyclase"/>
</dbReference>
<evidence type="ECO:0000313" key="3">
    <source>
        <dbReference type="Proteomes" id="UP001152795"/>
    </source>
</evidence>
<dbReference type="EMBL" id="CACRXK020016709">
    <property type="protein sequence ID" value="CAB4030200.1"/>
    <property type="molecule type" value="Genomic_DNA"/>
</dbReference>
<dbReference type="GO" id="GO:0003676">
    <property type="term" value="F:nucleic acid binding"/>
    <property type="evidence" value="ECO:0007669"/>
    <property type="project" value="InterPro"/>
</dbReference>
<proteinExistence type="predicted"/>
<dbReference type="Gene3D" id="3.30.420.10">
    <property type="entry name" value="Ribonuclease H-like superfamily/Ribonuclease H"/>
    <property type="match status" value="1"/>
</dbReference>
<dbReference type="SUPFAM" id="SSF53098">
    <property type="entry name" value="Ribonuclease H-like"/>
    <property type="match status" value="1"/>
</dbReference>
<feature type="compositionally biased region" description="Basic and acidic residues" evidence="1">
    <location>
        <begin position="309"/>
        <end position="321"/>
    </location>
</feature>
<name>A0A7D9JIX4_PARCT</name>
<dbReference type="Gene3D" id="3.30.70.270">
    <property type="match status" value="1"/>
</dbReference>
<dbReference type="InterPro" id="IPR012337">
    <property type="entry name" value="RNaseH-like_sf"/>
</dbReference>
<dbReference type="InterPro" id="IPR050951">
    <property type="entry name" value="Retrovirus_Pol_polyprotein"/>
</dbReference>
<comment type="caution">
    <text evidence="2">The sequence shown here is derived from an EMBL/GenBank/DDBJ whole genome shotgun (WGS) entry which is preliminary data.</text>
</comment>
<dbReference type="PANTHER" id="PTHR37984">
    <property type="entry name" value="PROTEIN CBG26694"/>
    <property type="match status" value="1"/>
</dbReference>
<dbReference type="InterPro" id="IPR043502">
    <property type="entry name" value="DNA/RNA_pol_sf"/>
</dbReference>
<dbReference type="InterPro" id="IPR036397">
    <property type="entry name" value="RNaseH_sf"/>
</dbReference>
<sequence length="347" mass="39339">MVLVKRVHEITDHSVFGDRGLLKCEPVKIHLHDNPKPYSVSTPRRIPFPLLPLVEAELKRMKDEGIIEEVTEPTEWCAPIVPVPKKNGQVRICVDLKKLNEAVKRERYVLPSLDDIAPSLHGSEVPHYPQANGKAESAVKIAKRILKQTDPFLALMVYRATPIPATGVSPSQLIMGRQIRTTIPTLSRNLLPAWPDLPTVREVDKESKERYSHAYNKRHGVKSLSDLEPGQTVRVKTDNQKKWSPVGVVSAYGSTPRSYIVDTPEGKKMRRNRRHLQAVPKAVSDDILEDDIFQAIPEVVPEINPETSELSRRVADRRNPERTLQNTPSHTSSGRVIRKPKRYIEEY</sequence>
<gene>
    <name evidence="2" type="ORF">PACLA_8A031340</name>
</gene>
<dbReference type="SUPFAM" id="SSF56672">
    <property type="entry name" value="DNA/RNA polymerases"/>
    <property type="match status" value="1"/>
</dbReference>
<dbReference type="Gene3D" id="3.10.10.10">
    <property type="entry name" value="HIV Type 1 Reverse Transcriptase, subunit A, domain 1"/>
    <property type="match status" value="1"/>
</dbReference>
<dbReference type="AlphaFoldDB" id="A0A7D9JIX4"/>
<evidence type="ECO:0000313" key="2">
    <source>
        <dbReference type="EMBL" id="CAB4030200.1"/>
    </source>
</evidence>
<dbReference type="Proteomes" id="UP001152795">
    <property type="component" value="Unassembled WGS sequence"/>
</dbReference>
<feature type="region of interest" description="Disordered" evidence="1">
    <location>
        <begin position="304"/>
        <end position="339"/>
    </location>
</feature>
<organism evidence="2 3">
    <name type="scientific">Paramuricea clavata</name>
    <name type="common">Red gorgonian</name>
    <name type="synonym">Violescent sea-whip</name>
    <dbReference type="NCBI Taxonomy" id="317549"/>
    <lineage>
        <taxon>Eukaryota</taxon>
        <taxon>Metazoa</taxon>
        <taxon>Cnidaria</taxon>
        <taxon>Anthozoa</taxon>
        <taxon>Octocorallia</taxon>
        <taxon>Malacalcyonacea</taxon>
        <taxon>Plexauridae</taxon>
        <taxon>Paramuricea</taxon>
    </lineage>
</organism>
<accession>A0A7D9JIX4</accession>
<dbReference type="PANTHER" id="PTHR37984:SF9">
    <property type="entry name" value="INTEGRASE CATALYTIC DOMAIN-CONTAINING PROTEIN"/>
    <property type="match status" value="1"/>
</dbReference>
<dbReference type="GO" id="GO:0006259">
    <property type="term" value="P:DNA metabolic process"/>
    <property type="evidence" value="ECO:0007669"/>
    <property type="project" value="UniProtKB-ARBA"/>
</dbReference>
<dbReference type="OrthoDB" id="5965777at2759"/>